<dbReference type="GO" id="GO:0045271">
    <property type="term" value="C:respiratory chain complex I"/>
    <property type="evidence" value="ECO:0007669"/>
    <property type="project" value="InterPro"/>
</dbReference>
<evidence type="ECO:0000256" key="8">
    <source>
        <dbReference type="ARBA" id="ARBA00022692"/>
    </source>
</evidence>
<keyword evidence="7" id="KW-0679">Respiratory chain</keyword>
<evidence type="ECO:0000256" key="16">
    <source>
        <dbReference type="ARBA" id="ARBA00032035"/>
    </source>
</evidence>
<keyword evidence="13" id="KW-0496">Mitochondrion</keyword>
<evidence type="ECO:0000256" key="9">
    <source>
        <dbReference type="ARBA" id="ARBA00022792"/>
    </source>
</evidence>
<comment type="similarity">
    <text evidence="3">Belongs to the complex I NDUFA3 subunit family.</text>
</comment>
<reference evidence="17" key="1">
    <citation type="submission" date="2025-08" db="UniProtKB">
        <authorList>
            <consortium name="Ensembl"/>
        </authorList>
    </citation>
    <scope>IDENTIFICATION</scope>
</reference>
<name>A0A8C3WZD5_9CETA</name>
<comment type="function">
    <text evidence="1">Accessory subunit of the mitochondrial membrane respiratory chain NADH dehydrogenase (Complex I), that is believed not to be involved in catalysis. Complex I functions in the transfer of electrons from NADH to the respiratory chain. The immediate electron acceptor for the enzyme is believed to be ubiquinone.</text>
</comment>
<keyword evidence="11" id="KW-1133">Transmembrane helix</keyword>
<evidence type="ECO:0000256" key="1">
    <source>
        <dbReference type="ARBA" id="ARBA00003195"/>
    </source>
</evidence>
<evidence type="ECO:0000256" key="14">
    <source>
        <dbReference type="ARBA" id="ARBA00023136"/>
    </source>
</evidence>
<dbReference type="PANTHER" id="PTHR15221">
    <property type="entry name" value="NADH DEHYDROGENASE [UBIQUINONE] 1 ALPHA SUBCOMPLEX SUBUNIT 3"/>
    <property type="match status" value="1"/>
</dbReference>
<evidence type="ECO:0000313" key="18">
    <source>
        <dbReference type="Proteomes" id="UP000694540"/>
    </source>
</evidence>
<dbReference type="AlphaFoldDB" id="A0A8C3WZD5"/>
<comment type="subunit">
    <text evidence="4">Complex I is composed of 45 different subunits.</text>
</comment>
<keyword evidence="14" id="KW-0472">Membrane</keyword>
<evidence type="ECO:0000256" key="2">
    <source>
        <dbReference type="ARBA" id="ARBA00004434"/>
    </source>
</evidence>
<dbReference type="PANTHER" id="PTHR15221:SF0">
    <property type="entry name" value="NADH DEHYDROGENASE [UBIQUINONE] 1 ALPHA SUBCOMPLEX SUBUNIT 3"/>
    <property type="match status" value="1"/>
</dbReference>
<evidence type="ECO:0000256" key="3">
    <source>
        <dbReference type="ARBA" id="ARBA00008253"/>
    </source>
</evidence>
<evidence type="ECO:0000256" key="15">
    <source>
        <dbReference type="ARBA" id="ARBA00031425"/>
    </source>
</evidence>
<keyword evidence="10" id="KW-0249">Electron transport</keyword>
<evidence type="ECO:0000256" key="5">
    <source>
        <dbReference type="ARBA" id="ARBA00016391"/>
    </source>
</evidence>
<evidence type="ECO:0000256" key="7">
    <source>
        <dbReference type="ARBA" id="ARBA00022660"/>
    </source>
</evidence>
<evidence type="ECO:0000256" key="11">
    <source>
        <dbReference type="ARBA" id="ARBA00022989"/>
    </source>
</evidence>
<keyword evidence="12" id="KW-0007">Acetylation</keyword>
<protein>
    <recommendedName>
        <fullName evidence="5">NADH dehydrogenase [ubiquinone] 1 alpha subcomplex subunit 3</fullName>
    </recommendedName>
    <alternativeName>
        <fullName evidence="15">Complex I-B9</fullName>
    </alternativeName>
    <alternativeName>
        <fullName evidence="16">NADH-ubiquinone oxidoreductase B9 subunit</fullName>
    </alternativeName>
</protein>
<evidence type="ECO:0000256" key="4">
    <source>
        <dbReference type="ARBA" id="ARBA00011533"/>
    </source>
</evidence>
<keyword evidence="9" id="KW-0999">Mitochondrion inner membrane</keyword>
<dbReference type="Pfam" id="PF14987">
    <property type="entry name" value="NADHdh_A3"/>
    <property type="match status" value="1"/>
</dbReference>
<evidence type="ECO:0000256" key="6">
    <source>
        <dbReference type="ARBA" id="ARBA00022448"/>
    </source>
</evidence>
<keyword evidence="8" id="KW-0812">Transmembrane</keyword>
<evidence type="ECO:0000256" key="12">
    <source>
        <dbReference type="ARBA" id="ARBA00022990"/>
    </source>
</evidence>
<dbReference type="GeneTree" id="ENSGT00390000004322"/>
<accession>A0A8C3WZD5</accession>
<evidence type="ECO:0000256" key="13">
    <source>
        <dbReference type="ARBA" id="ARBA00023128"/>
    </source>
</evidence>
<dbReference type="Proteomes" id="UP000694540">
    <property type="component" value="Unplaced"/>
</dbReference>
<reference evidence="17" key="2">
    <citation type="submission" date="2025-09" db="UniProtKB">
        <authorList>
            <consortium name="Ensembl"/>
        </authorList>
    </citation>
    <scope>IDENTIFICATION</scope>
</reference>
<keyword evidence="6" id="KW-0813">Transport</keyword>
<dbReference type="GO" id="GO:0005743">
    <property type="term" value="C:mitochondrial inner membrane"/>
    <property type="evidence" value="ECO:0007669"/>
    <property type="project" value="UniProtKB-SubCell"/>
</dbReference>
<sequence>IATRFAAFLKNAWAKEQVLVASFCIRGLAIILPAHSPYTTYALRINPATPYNYPVHPQGPSLERQKCKYTHSLKPLY</sequence>
<comment type="subcellular location">
    <subcellularLocation>
        <location evidence="2">Mitochondrion inner membrane</location>
        <topology evidence="2">Single-pass membrane protein</topology>
    </subcellularLocation>
</comment>
<evidence type="ECO:0000256" key="10">
    <source>
        <dbReference type="ARBA" id="ARBA00022982"/>
    </source>
</evidence>
<evidence type="ECO:0000313" key="17">
    <source>
        <dbReference type="Ensembl" id="ENSCWAP00000017371.1"/>
    </source>
</evidence>
<dbReference type="Ensembl" id="ENSCWAT00000018827.1">
    <property type="protein sequence ID" value="ENSCWAP00000017371.1"/>
    <property type="gene ID" value="ENSCWAG00000013375.1"/>
</dbReference>
<organism evidence="17 18">
    <name type="scientific">Catagonus wagneri</name>
    <name type="common">Chacoan peccary</name>
    <dbReference type="NCBI Taxonomy" id="51154"/>
    <lineage>
        <taxon>Eukaryota</taxon>
        <taxon>Metazoa</taxon>
        <taxon>Chordata</taxon>
        <taxon>Craniata</taxon>
        <taxon>Vertebrata</taxon>
        <taxon>Euteleostomi</taxon>
        <taxon>Mammalia</taxon>
        <taxon>Eutheria</taxon>
        <taxon>Laurasiatheria</taxon>
        <taxon>Artiodactyla</taxon>
        <taxon>Suina</taxon>
        <taxon>Tayassuidae</taxon>
        <taxon>Catagonus</taxon>
    </lineage>
</organism>
<dbReference type="InterPro" id="IPR026626">
    <property type="entry name" value="NDUFA3"/>
</dbReference>
<proteinExistence type="inferred from homology"/>
<keyword evidence="18" id="KW-1185">Reference proteome</keyword>